<proteinExistence type="predicted"/>
<evidence type="ECO:0000313" key="2">
    <source>
        <dbReference type="EMBL" id="MBZ5753709.1"/>
    </source>
</evidence>
<dbReference type="Pfam" id="PF12802">
    <property type="entry name" value="MarR_2"/>
    <property type="match status" value="1"/>
</dbReference>
<keyword evidence="3" id="KW-1185">Reference proteome</keyword>
<dbReference type="EMBL" id="JAIQUM010000141">
    <property type="protein sequence ID" value="MBZ5753709.1"/>
    <property type="molecule type" value="Genomic_DNA"/>
</dbReference>
<dbReference type="InterPro" id="IPR000835">
    <property type="entry name" value="HTH_MarR-typ"/>
</dbReference>
<dbReference type="InterPro" id="IPR036388">
    <property type="entry name" value="WH-like_DNA-bd_sf"/>
</dbReference>
<protein>
    <submittedName>
        <fullName evidence="2">Replication/maintenance protein RepL</fullName>
    </submittedName>
</protein>
<accession>A0ABS7UZM2</accession>
<dbReference type="RefSeq" id="WP_224142117.1">
    <property type="nucleotide sequence ID" value="NZ_JAIQUM010000141.1"/>
</dbReference>
<dbReference type="InterPro" id="IPR036390">
    <property type="entry name" value="WH_DNA-bd_sf"/>
</dbReference>
<evidence type="ECO:0000259" key="1">
    <source>
        <dbReference type="Pfam" id="PF12802"/>
    </source>
</evidence>
<organism evidence="2 3">
    <name type="scientific">Metabacillus rhizolycopersici</name>
    <dbReference type="NCBI Taxonomy" id="2875709"/>
    <lineage>
        <taxon>Bacteria</taxon>
        <taxon>Bacillati</taxon>
        <taxon>Bacillota</taxon>
        <taxon>Bacilli</taxon>
        <taxon>Bacillales</taxon>
        <taxon>Bacillaceae</taxon>
        <taxon>Metabacillus</taxon>
    </lineage>
</organism>
<gene>
    <name evidence="2" type="ORF">K9V48_26720</name>
</gene>
<comment type="caution">
    <text evidence="2">The sequence shown here is derived from an EMBL/GenBank/DDBJ whole genome shotgun (WGS) entry which is preliminary data.</text>
</comment>
<name>A0ABS7UZM2_9BACI</name>
<evidence type="ECO:0000313" key="3">
    <source>
        <dbReference type="Proteomes" id="UP001165287"/>
    </source>
</evidence>
<dbReference type="Gene3D" id="1.10.10.10">
    <property type="entry name" value="Winged helix-like DNA-binding domain superfamily/Winged helix DNA-binding domain"/>
    <property type="match status" value="1"/>
</dbReference>
<dbReference type="SUPFAM" id="SSF46785">
    <property type="entry name" value="Winged helix' DNA-binding domain"/>
    <property type="match status" value="1"/>
</dbReference>
<dbReference type="Proteomes" id="UP001165287">
    <property type="component" value="Unassembled WGS sequence"/>
</dbReference>
<sequence length="153" mass="17299">MTIGNKPENGIILKEMVDRDTGEIYHVPIFTRSTYKGGNFFMAMQEGFIHLAKLGLRGQEMQVLMLVMGKLDFENWIRVSQAEIARELDLDRSIVSKAIKKLVTEGILHKGPKVGTSSTYRLDPGFGLKGRAKNQKKIRDEIKHLSVIEGKKK</sequence>
<reference evidence="2" key="1">
    <citation type="submission" date="2024-05" db="EMBL/GenBank/DDBJ databases">
        <title>Metabacillus sp. nov., isolated from the rhizosphere soil of tomato plants.</title>
        <authorList>
            <person name="Ma R."/>
        </authorList>
    </citation>
    <scope>NUCLEOTIDE SEQUENCE</scope>
    <source>
        <strain evidence="2">DBTR6</strain>
    </source>
</reference>
<feature type="domain" description="HTH marR-type" evidence="1">
    <location>
        <begin position="55"/>
        <end position="110"/>
    </location>
</feature>